<protein>
    <submittedName>
        <fullName evidence="1">Uncharacterized protein</fullName>
    </submittedName>
</protein>
<dbReference type="EMBL" id="UAQM01000051">
    <property type="protein sequence ID" value="SPU46961.1"/>
    <property type="molecule type" value="Genomic_DNA"/>
</dbReference>
<proteinExistence type="predicted"/>
<accession>A0A2X1AW69</accession>
<evidence type="ECO:0000313" key="1">
    <source>
        <dbReference type="EMBL" id="SPU46961.1"/>
    </source>
</evidence>
<name>A0A2X1AW69_BREDI</name>
<dbReference type="AlphaFoldDB" id="A0A2X1AW69"/>
<reference evidence="1 2" key="1">
    <citation type="submission" date="2018-06" db="EMBL/GenBank/DDBJ databases">
        <authorList>
            <consortium name="Pathogen Informatics"/>
            <person name="Doyle S."/>
        </authorList>
    </citation>
    <scope>NUCLEOTIDE SEQUENCE [LARGE SCALE GENOMIC DNA]</scope>
    <source>
        <strain evidence="1 2">NCTC11165</strain>
    </source>
</reference>
<sequence length="33" mass="3723">MSSLRAQMTLETTSRAVAGFYFGYGYYGFRYAG</sequence>
<organism evidence="1 2">
    <name type="scientific">Brevundimonas diminuta</name>
    <name type="common">Pseudomonas diminuta</name>
    <dbReference type="NCBI Taxonomy" id="293"/>
    <lineage>
        <taxon>Bacteria</taxon>
        <taxon>Pseudomonadati</taxon>
        <taxon>Pseudomonadota</taxon>
        <taxon>Alphaproteobacteria</taxon>
        <taxon>Caulobacterales</taxon>
        <taxon>Caulobacteraceae</taxon>
        <taxon>Brevundimonas</taxon>
    </lineage>
</organism>
<gene>
    <name evidence="1" type="ORF">NCTC11165_03313</name>
</gene>
<dbReference type="Proteomes" id="UP000250358">
    <property type="component" value="Unassembled WGS sequence"/>
</dbReference>
<evidence type="ECO:0000313" key="2">
    <source>
        <dbReference type="Proteomes" id="UP000250358"/>
    </source>
</evidence>